<dbReference type="OrthoDB" id="10458870at2759"/>
<dbReference type="Pfam" id="PF15055">
    <property type="entry name" value="DMAC1_Dmo2"/>
    <property type="match status" value="1"/>
</dbReference>
<dbReference type="AlphaFoldDB" id="A0A6P6Y9G2"/>
<dbReference type="KEGG" id="dpte:113795590"/>
<organism evidence="1 2">
    <name type="scientific">Dermatophagoides pteronyssinus</name>
    <name type="common">European house dust mite</name>
    <dbReference type="NCBI Taxonomy" id="6956"/>
    <lineage>
        <taxon>Eukaryota</taxon>
        <taxon>Metazoa</taxon>
        <taxon>Ecdysozoa</taxon>
        <taxon>Arthropoda</taxon>
        <taxon>Chelicerata</taxon>
        <taxon>Arachnida</taxon>
        <taxon>Acari</taxon>
        <taxon>Acariformes</taxon>
        <taxon>Sarcoptiformes</taxon>
        <taxon>Astigmata</taxon>
        <taxon>Psoroptidia</taxon>
        <taxon>Analgoidea</taxon>
        <taxon>Pyroglyphidae</taxon>
        <taxon>Dermatophagoidinae</taxon>
        <taxon>Dermatophagoides</taxon>
    </lineage>
</organism>
<name>A0A6P6Y9G2_DERPT</name>
<dbReference type="Proteomes" id="UP000515146">
    <property type="component" value="Unplaced"/>
</dbReference>
<dbReference type="InterPro" id="IPR028036">
    <property type="entry name" value="DMAC1-like_dom"/>
</dbReference>
<reference evidence="2" key="1">
    <citation type="submission" date="2025-08" db="UniProtKB">
        <authorList>
            <consortium name="RefSeq"/>
        </authorList>
    </citation>
    <scope>IDENTIFICATION</scope>
    <source>
        <strain evidence="2">Airmid</strain>
    </source>
</reference>
<evidence type="ECO:0000313" key="2">
    <source>
        <dbReference type="RefSeq" id="XP_027201586.1"/>
    </source>
</evidence>
<protein>
    <submittedName>
        <fullName evidence="2">Uncharacterized protein LOC113795590</fullName>
    </submittedName>
</protein>
<accession>A0A6P6Y9G2</accession>
<keyword evidence="1" id="KW-1185">Reference proteome</keyword>
<dbReference type="InParanoid" id="A0A6P6Y9G2"/>
<sequence>MLDRILNSRQSSSKESEYEDCFQCRMIGGGGLVGLGSYIIYYSFQRRNIPTANKLSVFASAFIGSVVMTLGTMRLLGIHEWKNIPNKQQSKPES</sequence>
<dbReference type="OMA" id="HEWKNIP"/>
<gene>
    <name evidence="2" type="primary">LOC113795590</name>
</gene>
<dbReference type="RefSeq" id="XP_027201586.1">
    <property type="nucleotide sequence ID" value="XM_027345785.1"/>
</dbReference>
<evidence type="ECO:0000313" key="1">
    <source>
        <dbReference type="Proteomes" id="UP000515146"/>
    </source>
</evidence>
<proteinExistence type="predicted"/>